<comment type="pathway">
    <text evidence="1">Cofactor biosynthesis; adenosylcobalamin biosynthesis.</text>
</comment>
<dbReference type="InterPro" id="IPR025714">
    <property type="entry name" value="Methyltranfer_dom"/>
</dbReference>
<dbReference type="Gene3D" id="3.40.50.150">
    <property type="entry name" value="Vaccinia Virus protein VP39"/>
    <property type="match status" value="1"/>
</dbReference>
<dbReference type="InterPro" id="IPR020596">
    <property type="entry name" value="rRNA_Ade_Mease_Trfase_CS"/>
</dbReference>
<dbReference type="AlphaFoldDB" id="A0A9W5Y4D6"/>
<evidence type="ECO:0000256" key="3">
    <source>
        <dbReference type="ARBA" id="ARBA00022603"/>
    </source>
</evidence>
<keyword evidence="4" id="KW-0808">Transferase</keyword>
<proteinExistence type="predicted"/>
<dbReference type="CDD" id="cd02440">
    <property type="entry name" value="AdoMet_MTases"/>
    <property type="match status" value="1"/>
</dbReference>
<dbReference type="NCBIfam" id="TIGR02469">
    <property type="entry name" value="CbiT"/>
    <property type="match status" value="1"/>
</dbReference>
<evidence type="ECO:0000313" key="7">
    <source>
        <dbReference type="EMBL" id="GKU26303.1"/>
    </source>
</evidence>
<comment type="caution">
    <text evidence="7">The sequence shown here is derived from an EMBL/GenBank/DDBJ whole genome shotgun (WGS) entry which is preliminary data.</text>
</comment>
<dbReference type="InterPro" id="IPR014008">
    <property type="entry name" value="Cbl_synth_MTase_CbiT"/>
</dbReference>
<keyword evidence="2" id="KW-0169">Cobalamin biosynthesis</keyword>
<dbReference type="Proteomes" id="UP001057868">
    <property type="component" value="Unassembled WGS sequence"/>
</dbReference>
<evidence type="ECO:0000256" key="5">
    <source>
        <dbReference type="ARBA" id="ARBA00022691"/>
    </source>
</evidence>
<dbReference type="SUPFAM" id="SSF53335">
    <property type="entry name" value="S-adenosyl-L-methionine-dependent methyltransferases"/>
    <property type="match status" value="1"/>
</dbReference>
<dbReference type="EMBL" id="BQXY01000005">
    <property type="protein sequence ID" value="GKU26303.1"/>
    <property type="molecule type" value="Genomic_DNA"/>
</dbReference>
<dbReference type="RefSeq" id="WP_261853216.1">
    <property type="nucleotide sequence ID" value="NZ_BQXY01000005.1"/>
</dbReference>
<accession>A0A9W5Y4D6</accession>
<organism evidence="7 8">
    <name type="scientific">Clostridium folliculivorans</name>
    <dbReference type="NCBI Taxonomy" id="2886038"/>
    <lineage>
        <taxon>Bacteria</taxon>
        <taxon>Bacillati</taxon>
        <taxon>Bacillota</taxon>
        <taxon>Clostridia</taxon>
        <taxon>Eubacteriales</taxon>
        <taxon>Clostridiaceae</taxon>
        <taxon>Clostridium</taxon>
    </lineage>
</organism>
<dbReference type="PANTHER" id="PTHR43182">
    <property type="entry name" value="COBALT-PRECORRIN-6B C(15)-METHYLTRANSFERASE (DECARBOXYLATING)"/>
    <property type="match status" value="1"/>
</dbReference>
<keyword evidence="8" id="KW-1185">Reference proteome</keyword>
<evidence type="ECO:0000313" key="8">
    <source>
        <dbReference type="Proteomes" id="UP001057868"/>
    </source>
</evidence>
<evidence type="ECO:0000256" key="1">
    <source>
        <dbReference type="ARBA" id="ARBA00004953"/>
    </source>
</evidence>
<keyword evidence="3" id="KW-0489">Methyltransferase</keyword>
<dbReference type="InterPro" id="IPR029063">
    <property type="entry name" value="SAM-dependent_MTases_sf"/>
</dbReference>
<dbReference type="Pfam" id="PF13847">
    <property type="entry name" value="Methyltransf_31"/>
    <property type="match status" value="1"/>
</dbReference>
<gene>
    <name evidence="7" type="primary">cbiT</name>
    <name evidence="7" type="ORF">CFOLD11_31300</name>
</gene>
<dbReference type="GO" id="GO:0009236">
    <property type="term" value="P:cobalamin biosynthetic process"/>
    <property type="evidence" value="ECO:0007669"/>
    <property type="project" value="UniProtKB-KW"/>
</dbReference>
<dbReference type="PANTHER" id="PTHR43182:SF1">
    <property type="entry name" value="COBALT-PRECORRIN-7 C(5)-METHYLTRANSFERASE"/>
    <property type="match status" value="1"/>
</dbReference>
<feature type="domain" description="Methyltransferase" evidence="6">
    <location>
        <begin position="32"/>
        <end position="108"/>
    </location>
</feature>
<reference evidence="7" key="1">
    <citation type="journal article" date="2023" name="Int. J. Syst. Evol. Microbiol.">
        <title>&lt;i&gt;Clostridium folliculivorans&lt;/i&gt; sp. nov., isolated from soil samples of an organic paddy in Japan.</title>
        <authorList>
            <person name="Tazawa J."/>
            <person name="Kobayashi H."/>
            <person name="Tanizawa Y."/>
            <person name="Uchino A."/>
            <person name="Tanaka F."/>
            <person name="Urashima Y."/>
            <person name="Miura S."/>
            <person name="Sakamoto M."/>
            <person name="Ohkuma M."/>
            <person name="Tohno M."/>
        </authorList>
    </citation>
    <scope>NUCLEOTIDE SEQUENCE</scope>
    <source>
        <strain evidence="7">D1-1</strain>
    </source>
</reference>
<dbReference type="GO" id="GO:0000179">
    <property type="term" value="F:rRNA (adenine-N6,N6-)-dimethyltransferase activity"/>
    <property type="evidence" value="ECO:0007669"/>
    <property type="project" value="InterPro"/>
</dbReference>
<evidence type="ECO:0000256" key="4">
    <source>
        <dbReference type="ARBA" id="ARBA00022679"/>
    </source>
</evidence>
<protein>
    <submittedName>
        <fullName evidence="7">Precorrin-6Y C5,15-methyltransferase (Decarboxylating) subunit CbiT</fullName>
    </submittedName>
</protein>
<keyword evidence="5" id="KW-0949">S-adenosyl-L-methionine</keyword>
<name>A0A9W5Y4D6_9CLOT</name>
<dbReference type="InterPro" id="IPR050714">
    <property type="entry name" value="Cobalamin_biosynth_MTase"/>
</dbReference>
<evidence type="ECO:0000259" key="6">
    <source>
        <dbReference type="Pfam" id="PF13847"/>
    </source>
</evidence>
<dbReference type="GO" id="GO:0008276">
    <property type="term" value="F:protein methyltransferase activity"/>
    <property type="evidence" value="ECO:0007669"/>
    <property type="project" value="InterPro"/>
</dbReference>
<evidence type="ECO:0000256" key="2">
    <source>
        <dbReference type="ARBA" id="ARBA00022573"/>
    </source>
</evidence>
<sequence length="190" mass="21033">MIYIKDEEFIRGNCPMTKEEVRIVSIAKLAIEEDYNLLDIGAGTGSVSVQMSRAVTKGKVISIEKDEEALELLHKNKEKFNAENMKIISGEALEVEALVEGQYDGIFIGGSGGNLQDIIKVYGNKLKPNRNMVLNFITIGNLYTAINCLRELEYDVECTQLAVSRAKGKSLMLTANNPIFIVTATKKLID</sequence>
<dbReference type="PROSITE" id="PS01131">
    <property type="entry name" value="RRNA_A_DIMETH"/>
    <property type="match status" value="1"/>
</dbReference>